<accession>A0A0A8ZCP4</accession>
<organism evidence="1">
    <name type="scientific">Arundo donax</name>
    <name type="common">Giant reed</name>
    <name type="synonym">Donax arundinaceus</name>
    <dbReference type="NCBI Taxonomy" id="35708"/>
    <lineage>
        <taxon>Eukaryota</taxon>
        <taxon>Viridiplantae</taxon>
        <taxon>Streptophyta</taxon>
        <taxon>Embryophyta</taxon>
        <taxon>Tracheophyta</taxon>
        <taxon>Spermatophyta</taxon>
        <taxon>Magnoliopsida</taxon>
        <taxon>Liliopsida</taxon>
        <taxon>Poales</taxon>
        <taxon>Poaceae</taxon>
        <taxon>PACMAD clade</taxon>
        <taxon>Arundinoideae</taxon>
        <taxon>Arundineae</taxon>
        <taxon>Arundo</taxon>
    </lineage>
</organism>
<dbReference type="AlphaFoldDB" id="A0A0A8ZCP4"/>
<sequence length="97" mass="10383">MSNTSHGWPATTAVGQRTAWLVGVCLTQLAVLSVTRMERPSLICSLLVCSLGRLGSKSSPLLACCSLPQEPPRPLFLPGGAWQRRLWSLTGGRALIP</sequence>
<reference evidence="1" key="1">
    <citation type="submission" date="2014-09" db="EMBL/GenBank/DDBJ databases">
        <authorList>
            <person name="Magalhaes I.L.F."/>
            <person name="Oliveira U."/>
            <person name="Santos F.R."/>
            <person name="Vidigal T.H.D.A."/>
            <person name="Brescovit A.D."/>
            <person name="Santos A.J."/>
        </authorList>
    </citation>
    <scope>NUCLEOTIDE SEQUENCE</scope>
    <source>
        <tissue evidence="1">Shoot tissue taken approximately 20 cm above the soil surface</tissue>
    </source>
</reference>
<protein>
    <submittedName>
        <fullName evidence="1">Uncharacterized protein</fullName>
    </submittedName>
</protein>
<dbReference type="EMBL" id="GBRH01263375">
    <property type="protein sequence ID" value="JAD34520.1"/>
    <property type="molecule type" value="Transcribed_RNA"/>
</dbReference>
<evidence type="ECO:0000313" key="1">
    <source>
        <dbReference type="EMBL" id="JAD34520.1"/>
    </source>
</evidence>
<proteinExistence type="predicted"/>
<reference evidence="1" key="2">
    <citation type="journal article" date="2015" name="Data Brief">
        <title>Shoot transcriptome of the giant reed, Arundo donax.</title>
        <authorList>
            <person name="Barrero R.A."/>
            <person name="Guerrero F.D."/>
            <person name="Moolhuijzen P."/>
            <person name="Goolsby J.A."/>
            <person name="Tidwell J."/>
            <person name="Bellgard S.E."/>
            <person name="Bellgard M.I."/>
        </authorList>
    </citation>
    <scope>NUCLEOTIDE SEQUENCE</scope>
    <source>
        <tissue evidence="1">Shoot tissue taken approximately 20 cm above the soil surface</tissue>
    </source>
</reference>
<name>A0A0A8ZCP4_ARUDO</name>